<keyword evidence="3" id="KW-1185">Reference proteome</keyword>
<dbReference type="EMBL" id="BGZK01000976">
    <property type="protein sequence ID" value="GBP67227.1"/>
    <property type="molecule type" value="Genomic_DNA"/>
</dbReference>
<protein>
    <submittedName>
        <fullName evidence="2">Uncharacterized protein</fullName>
    </submittedName>
</protein>
<evidence type="ECO:0000313" key="2">
    <source>
        <dbReference type="EMBL" id="GBP67227.1"/>
    </source>
</evidence>
<organism evidence="2 3">
    <name type="scientific">Eumeta variegata</name>
    <name type="common">Bagworm moth</name>
    <name type="synonym">Eumeta japonica</name>
    <dbReference type="NCBI Taxonomy" id="151549"/>
    <lineage>
        <taxon>Eukaryota</taxon>
        <taxon>Metazoa</taxon>
        <taxon>Ecdysozoa</taxon>
        <taxon>Arthropoda</taxon>
        <taxon>Hexapoda</taxon>
        <taxon>Insecta</taxon>
        <taxon>Pterygota</taxon>
        <taxon>Neoptera</taxon>
        <taxon>Endopterygota</taxon>
        <taxon>Lepidoptera</taxon>
        <taxon>Glossata</taxon>
        <taxon>Ditrysia</taxon>
        <taxon>Tineoidea</taxon>
        <taxon>Psychidae</taxon>
        <taxon>Oiketicinae</taxon>
        <taxon>Eumeta</taxon>
    </lineage>
</organism>
<reference evidence="2 3" key="1">
    <citation type="journal article" date="2019" name="Commun. Biol.">
        <title>The bagworm genome reveals a unique fibroin gene that provides high tensile strength.</title>
        <authorList>
            <person name="Kono N."/>
            <person name="Nakamura H."/>
            <person name="Ohtoshi R."/>
            <person name="Tomita M."/>
            <person name="Numata K."/>
            <person name="Arakawa K."/>
        </authorList>
    </citation>
    <scope>NUCLEOTIDE SEQUENCE [LARGE SCALE GENOMIC DNA]</scope>
</reference>
<comment type="caution">
    <text evidence="2">The sequence shown here is derived from an EMBL/GenBank/DDBJ whole genome shotgun (WGS) entry which is preliminary data.</text>
</comment>
<sequence>MVERPIQQRRHGRKTAMQLWRSDYSSVAEYGSPPRSGRRAASSPRAKPMHAQNLTRSTQANNLFYRRANKAARGGGRASRVAPTCAGRSPTSAGRDAAPPPAGGALNPLSNAFRYNLPGNTYC</sequence>
<name>A0A4C1XY85_EUMVA</name>
<feature type="compositionally biased region" description="Low complexity" evidence="1">
    <location>
        <begin position="31"/>
        <end position="46"/>
    </location>
</feature>
<evidence type="ECO:0000313" key="3">
    <source>
        <dbReference type="Proteomes" id="UP000299102"/>
    </source>
</evidence>
<evidence type="ECO:0000256" key="1">
    <source>
        <dbReference type="SAM" id="MobiDB-lite"/>
    </source>
</evidence>
<gene>
    <name evidence="2" type="ORF">EVAR_47788_1</name>
</gene>
<proteinExistence type="predicted"/>
<dbReference type="AlphaFoldDB" id="A0A4C1XY85"/>
<feature type="region of interest" description="Disordered" evidence="1">
    <location>
        <begin position="25"/>
        <end position="111"/>
    </location>
</feature>
<accession>A0A4C1XY85</accession>
<dbReference type="Proteomes" id="UP000299102">
    <property type="component" value="Unassembled WGS sequence"/>
</dbReference>
<feature type="compositionally biased region" description="Polar residues" evidence="1">
    <location>
        <begin position="52"/>
        <end position="62"/>
    </location>
</feature>